<evidence type="ECO:0000313" key="3">
    <source>
        <dbReference type="Proteomes" id="UP000038045"/>
    </source>
</evidence>
<dbReference type="WBParaSite" id="PTRK_0001093700.1">
    <property type="protein sequence ID" value="PTRK_0001093700.1"/>
    <property type="gene ID" value="PTRK_0001093700"/>
</dbReference>
<feature type="region of interest" description="Disordered" evidence="1">
    <location>
        <begin position="155"/>
        <end position="183"/>
    </location>
</feature>
<keyword evidence="2" id="KW-0812">Transmembrane</keyword>
<dbReference type="Proteomes" id="UP000038045">
    <property type="component" value="Unplaced"/>
</dbReference>
<accession>A0A0N4ZQZ7</accession>
<evidence type="ECO:0000313" key="4">
    <source>
        <dbReference type="WBParaSite" id="PTRK_0001093700.1"/>
    </source>
</evidence>
<feature type="compositionally biased region" description="Basic and acidic residues" evidence="1">
    <location>
        <begin position="210"/>
        <end position="227"/>
    </location>
</feature>
<reference evidence="4" key="1">
    <citation type="submission" date="2017-02" db="UniProtKB">
        <authorList>
            <consortium name="WormBaseParasite"/>
        </authorList>
    </citation>
    <scope>IDENTIFICATION</scope>
</reference>
<name>A0A0N4ZQZ7_PARTI</name>
<feature type="transmembrane region" description="Helical" evidence="2">
    <location>
        <begin position="237"/>
        <end position="261"/>
    </location>
</feature>
<feature type="region of interest" description="Disordered" evidence="1">
    <location>
        <begin position="205"/>
        <end position="230"/>
    </location>
</feature>
<feature type="transmembrane region" description="Helical" evidence="2">
    <location>
        <begin position="116"/>
        <end position="141"/>
    </location>
</feature>
<keyword evidence="2" id="KW-0472">Membrane</keyword>
<sequence>MDIGISPRGNRKKPKEVANVQSNVLPNNQIVADVKKDITGTFPANGQLLNIPQAPSVEVTNNIPLPASSGNKSTSNINKMNTNVDVTSENEVVSTNINNIKGGNSKKKSGQQNGSGSIIIIGGIVLVVVIIIVIVMMSIGLNKKKRIRSRNKVLDQSIEEEDTSDQTTISNLTEESTKNDDEETFPTTESIKLLINDNNNLPSLPKLKHSNIEDYDNKDNDLKKTSDEMEGTGSGGIVLLVVVVIIIILSMMGAVIVIALIKIKSKSHIRK</sequence>
<keyword evidence="3" id="KW-1185">Reference proteome</keyword>
<organism evidence="3 4">
    <name type="scientific">Parastrongyloides trichosuri</name>
    <name type="common">Possum-specific nematode worm</name>
    <dbReference type="NCBI Taxonomy" id="131310"/>
    <lineage>
        <taxon>Eukaryota</taxon>
        <taxon>Metazoa</taxon>
        <taxon>Ecdysozoa</taxon>
        <taxon>Nematoda</taxon>
        <taxon>Chromadorea</taxon>
        <taxon>Rhabditida</taxon>
        <taxon>Tylenchina</taxon>
        <taxon>Panagrolaimomorpha</taxon>
        <taxon>Strongyloidoidea</taxon>
        <taxon>Strongyloididae</taxon>
        <taxon>Parastrongyloides</taxon>
    </lineage>
</organism>
<protein>
    <submittedName>
        <fullName evidence="4">Podoplanin</fullName>
    </submittedName>
</protein>
<evidence type="ECO:0000256" key="2">
    <source>
        <dbReference type="SAM" id="Phobius"/>
    </source>
</evidence>
<feature type="compositionally biased region" description="Polar residues" evidence="1">
    <location>
        <begin position="165"/>
        <end position="174"/>
    </location>
</feature>
<evidence type="ECO:0000256" key="1">
    <source>
        <dbReference type="SAM" id="MobiDB-lite"/>
    </source>
</evidence>
<proteinExistence type="predicted"/>
<dbReference type="AlphaFoldDB" id="A0A0N4ZQZ7"/>
<keyword evidence="2" id="KW-1133">Transmembrane helix</keyword>